<evidence type="ECO:0000313" key="10">
    <source>
        <dbReference type="Proteomes" id="UP000652761"/>
    </source>
</evidence>
<dbReference type="GO" id="GO:0005634">
    <property type="term" value="C:nucleus"/>
    <property type="evidence" value="ECO:0007669"/>
    <property type="project" value="UniProtKB-SubCell"/>
</dbReference>
<evidence type="ECO:0000256" key="1">
    <source>
        <dbReference type="ARBA" id="ARBA00001968"/>
    </source>
</evidence>
<gene>
    <name evidence="9" type="ORF">Taro_046045</name>
</gene>
<evidence type="ECO:0000256" key="2">
    <source>
        <dbReference type="ARBA" id="ARBA00004123"/>
    </source>
</evidence>
<dbReference type="GO" id="GO:0004518">
    <property type="term" value="F:nuclease activity"/>
    <property type="evidence" value="ECO:0007669"/>
    <property type="project" value="UniProtKB-KW"/>
</dbReference>
<feature type="domain" description="DDE Tnp4" evidence="8">
    <location>
        <begin position="18"/>
        <end position="107"/>
    </location>
</feature>
<evidence type="ECO:0000256" key="4">
    <source>
        <dbReference type="ARBA" id="ARBA00022722"/>
    </source>
</evidence>
<feature type="non-terminal residue" evidence="9">
    <location>
        <position position="1"/>
    </location>
</feature>
<dbReference type="Proteomes" id="UP000652761">
    <property type="component" value="Unassembled WGS sequence"/>
</dbReference>
<dbReference type="InterPro" id="IPR027806">
    <property type="entry name" value="HARBI1_dom"/>
</dbReference>
<keyword evidence="10" id="KW-1185">Reference proteome</keyword>
<comment type="subcellular location">
    <subcellularLocation>
        <location evidence="2">Nucleus</location>
    </subcellularLocation>
</comment>
<accession>A0A843WNR4</accession>
<dbReference type="Pfam" id="PF13359">
    <property type="entry name" value="DDE_Tnp_4"/>
    <property type="match status" value="1"/>
</dbReference>
<keyword evidence="4" id="KW-0540">Nuclease</keyword>
<comment type="similarity">
    <text evidence="3">Belongs to the HARBI1 family.</text>
</comment>
<evidence type="ECO:0000256" key="7">
    <source>
        <dbReference type="ARBA" id="ARBA00023242"/>
    </source>
</evidence>
<dbReference type="OrthoDB" id="665395at2759"/>
<reference evidence="9" key="1">
    <citation type="submission" date="2017-07" db="EMBL/GenBank/DDBJ databases">
        <title>Taro Niue Genome Assembly and Annotation.</title>
        <authorList>
            <person name="Atibalentja N."/>
            <person name="Keating K."/>
            <person name="Fields C.J."/>
        </authorList>
    </citation>
    <scope>NUCLEOTIDE SEQUENCE</scope>
    <source>
        <strain evidence="9">Niue_2</strain>
        <tissue evidence="9">Leaf</tissue>
    </source>
</reference>
<comment type="caution">
    <text evidence="9">The sequence shown here is derived from an EMBL/GenBank/DDBJ whole genome shotgun (WGS) entry which is preliminary data.</text>
</comment>
<dbReference type="InterPro" id="IPR045249">
    <property type="entry name" value="HARBI1-like"/>
</dbReference>
<dbReference type="EMBL" id="NMUH01005570">
    <property type="protein sequence ID" value="MQM13123.1"/>
    <property type="molecule type" value="Genomic_DNA"/>
</dbReference>
<evidence type="ECO:0000259" key="8">
    <source>
        <dbReference type="Pfam" id="PF13359"/>
    </source>
</evidence>
<evidence type="ECO:0000256" key="6">
    <source>
        <dbReference type="ARBA" id="ARBA00022801"/>
    </source>
</evidence>
<name>A0A843WNR4_COLES</name>
<evidence type="ECO:0000256" key="5">
    <source>
        <dbReference type="ARBA" id="ARBA00022723"/>
    </source>
</evidence>
<dbReference type="PANTHER" id="PTHR22930">
    <property type="match status" value="1"/>
</dbReference>
<keyword evidence="5" id="KW-0479">Metal-binding</keyword>
<evidence type="ECO:0000313" key="9">
    <source>
        <dbReference type="EMBL" id="MQM13123.1"/>
    </source>
</evidence>
<proteinExistence type="inferred from homology"/>
<dbReference type="PANTHER" id="PTHR22930:SF259">
    <property type="entry name" value="OS08G0106900 PROTEIN"/>
    <property type="match status" value="1"/>
</dbReference>
<dbReference type="AlphaFoldDB" id="A0A843WNR4"/>
<dbReference type="GO" id="GO:0016787">
    <property type="term" value="F:hydrolase activity"/>
    <property type="evidence" value="ECO:0007669"/>
    <property type="project" value="UniProtKB-KW"/>
</dbReference>
<protein>
    <recommendedName>
        <fullName evidence="8">DDE Tnp4 domain-containing protein</fullName>
    </recommendedName>
</protein>
<keyword evidence="6" id="KW-0378">Hydrolase</keyword>
<sequence>GTDIDCVFLDIKNAIGAIDETHISAKVPLVDQLRYRNRKGETSQNVMGCVDFDMMFRSVVVGWEGSAADMRVLRWALESGGFKVPEGKYFLVDAGYANTPQFLALYRGIRQNLAILVNFSYGLMRSYNVLVGRDTVKSTLRRLRSLMGGVSTFALNLK</sequence>
<organism evidence="9 10">
    <name type="scientific">Colocasia esculenta</name>
    <name type="common">Wild taro</name>
    <name type="synonym">Arum esculentum</name>
    <dbReference type="NCBI Taxonomy" id="4460"/>
    <lineage>
        <taxon>Eukaryota</taxon>
        <taxon>Viridiplantae</taxon>
        <taxon>Streptophyta</taxon>
        <taxon>Embryophyta</taxon>
        <taxon>Tracheophyta</taxon>
        <taxon>Spermatophyta</taxon>
        <taxon>Magnoliopsida</taxon>
        <taxon>Liliopsida</taxon>
        <taxon>Araceae</taxon>
        <taxon>Aroideae</taxon>
        <taxon>Colocasieae</taxon>
        <taxon>Colocasia</taxon>
    </lineage>
</organism>
<keyword evidence="7" id="KW-0539">Nucleus</keyword>
<comment type="cofactor">
    <cofactor evidence="1">
        <name>a divalent metal cation</name>
        <dbReference type="ChEBI" id="CHEBI:60240"/>
    </cofactor>
</comment>
<dbReference type="GO" id="GO:0046872">
    <property type="term" value="F:metal ion binding"/>
    <property type="evidence" value="ECO:0007669"/>
    <property type="project" value="UniProtKB-KW"/>
</dbReference>
<evidence type="ECO:0000256" key="3">
    <source>
        <dbReference type="ARBA" id="ARBA00006958"/>
    </source>
</evidence>